<accession>A0A6G4WQB7</accession>
<evidence type="ECO:0000256" key="1">
    <source>
        <dbReference type="SAM" id="MobiDB-lite"/>
    </source>
</evidence>
<comment type="caution">
    <text evidence="2">The sequence shown here is derived from an EMBL/GenBank/DDBJ whole genome shotgun (WGS) entry which is preliminary data.</text>
</comment>
<dbReference type="AlphaFoldDB" id="A0A6G4WQB7"/>
<sequence>MSYDRELTPAPAEGLRQLAWPGESGTPCYLSATPGGLLERLADVAEDEQLLAAADLLKDVTAILDDPTADPEALRAALAGMAVALTGVLRIADSWGARLPHDDDAGSARHMSGGDGETLKLPAESFG</sequence>
<reference evidence="2 3" key="1">
    <citation type="submission" date="2020-02" db="EMBL/GenBank/DDBJ databases">
        <title>Whole-genome analyses of novel actinobacteria.</title>
        <authorList>
            <person name="Sahin N."/>
            <person name="Tatar D."/>
        </authorList>
    </citation>
    <scope>NUCLEOTIDE SEQUENCE [LARGE SCALE GENOMIC DNA]</scope>
    <source>
        <strain evidence="2 3">SB3404</strain>
    </source>
</reference>
<dbReference type="Proteomes" id="UP000477722">
    <property type="component" value="Unassembled WGS sequence"/>
</dbReference>
<protein>
    <submittedName>
        <fullName evidence="2">Uncharacterized protein</fullName>
    </submittedName>
</protein>
<name>A0A6G4WQB7_9ACTN</name>
<dbReference type="RefSeq" id="WP_165297116.1">
    <property type="nucleotide sequence ID" value="NZ_JAAKZZ010000019.1"/>
</dbReference>
<evidence type="ECO:0000313" key="2">
    <source>
        <dbReference type="EMBL" id="NGO67456.1"/>
    </source>
</evidence>
<organism evidence="2 3">
    <name type="scientific">Streptomyces boncukensis</name>
    <dbReference type="NCBI Taxonomy" id="2711219"/>
    <lineage>
        <taxon>Bacteria</taxon>
        <taxon>Bacillati</taxon>
        <taxon>Actinomycetota</taxon>
        <taxon>Actinomycetes</taxon>
        <taxon>Kitasatosporales</taxon>
        <taxon>Streptomycetaceae</taxon>
        <taxon>Streptomyces</taxon>
    </lineage>
</organism>
<evidence type="ECO:0000313" key="3">
    <source>
        <dbReference type="Proteomes" id="UP000477722"/>
    </source>
</evidence>
<gene>
    <name evidence="2" type="ORF">G5C65_03615</name>
</gene>
<feature type="region of interest" description="Disordered" evidence="1">
    <location>
        <begin position="100"/>
        <end position="127"/>
    </location>
</feature>
<proteinExistence type="predicted"/>
<dbReference type="EMBL" id="JAAKZZ010000019">
    <property type="protein sequence ID" value="NGO67456.1"/>
    <property type="molecule type" value="Genomic_DNA"/>
</dbReference>
<keyword evidence="3" id="KW-1185">Reference proteome</keyword>